<sequence>MSPNLRRRSFLLGLGGALALGGSRMALAAGPPGEKRLVVVLLRGAMDGLSAVPAYGDPAFAALRGPLALPEPGQEGGVLDLGGRFGMHPSLARLHALYAANQALVLHAIAGPWRSRSHFEAQDLLESGATQRLPDGWLNRALSAMPPEPPGAARRGLAAGLDVPLLLRGPVRVGSFAARARNRPDTETLALLARWHAADPQLGPAFAEGLRARGFSAEALAGQAPPPRGVNGFLVLAESVGRLLADPRGPRVAAMELDGWDTHAAQAQRLGNTLRVLDEGLDALRAGLGPAWSQTAVLVMTEFGRTARINGTQGTDHGTAGAAFVLGGAVRGGRVLTDWPGLGPGRLFENRDLAATMDLRRVAKGLLADHLGLGAGALARAFPESGDAPPLPDLVDRSA</sequence>
<proteinExistence type="predicted"/>
<dbReference type="InterPro" id="IPR006311">
    <property type="entry name" value="TAT_signal"/>
</dbReference>
<dbReference type="Proteomes" id="UP000766336">
    <property type="component" value="Unassembled WGS sequence"/>
</dbReference>
<dbReference type="PROSITE" id="PS51318">
    <property type="entry name" value="TAT"/>
    <property type="match status" value="1"/>
</dbReference>
<feature type="chain" id="PRO_5046427612" evidence="1">
    <location>
        <begin position="29"/>
        <end position="399"/>
    </location>
</feature>
<reference evidence="2 3" key="1">
    <citation type="submission" date="2021-05" db="EMBL/GenBank/DDBJ databases">
        <title>Roseococcus sp. XZZS9, whole genome shotgun sequencing project.</title>
        <authorList>
            <person name="Zhao G."/>
            <person name="Shen L."/>
        </authorList>
    </citation>
    <scope>NUCLEOTIDE SEQUENCE [LARGE SCALE GENOMIC DNA]</scope>
    <source>
        <strain evidence="2 3">XZZS9</strain>
    </source>
</reference>
<evidence type="ECO:0000313" key="3">
    <source>
        <dbReference type="Proteomes" id="UP000766336"/>
    </source>
</evidence>
<dbReference type="EMBL" id="JAHCDA010000004">
    <property type="protein sequence ID" value="MBS7813028.1"/>
    <property type="molecule type" value="Genomic_DNA"/>
</dbReference>
<dbReference type="InterPro" id="IPR010869">
    <property type="entry name" value="DUF1501"/>
</dbReference>
<dbReference type="RefSeq" id="WP_213671731.1">
    <property type="nucleotide sequence ID" value="NZ_JAHCDA010000004.1"/>
</dbReference>
<comment type="caution">
    <text evidence="2">The sequence shown here is derived from an EMBL/GenBank/DDBJ whole genome shotgun (WGS) entry which is preliminary data.</text>
</comment>
<evidence type="ECO:0000256" key="1">
    <source>
        <dbReference type="SAM" id="SignalP"/>
    </source>
</evidence>
<dbReference type="PANTHER" id="PTHR43737">
    <property type="entry name" value="BLL7424 PROTEIN"/>
    <property type="match status" value="1"/>
</dbReference>
<dbReference type="Pfam" id="PF07394">
    <property type="entry name" value="DUF1501"/>
    <property type="match status" value="1"/>
</dbReference>
<protein>
    <submittedName>
        <fullName evidence="2">DUF1501 domain-containing protein</fullName>
    </submittedName>
</protein>
<organism evidence="2 3">
    <name type="scientific">Roseococcus pinisoli</name>
    <dbReference type="NCBI Taxonomy" id="2835040"/>
    <lineage>
        <taxon>Bacteria</taxon>
        <taxon>Pseudomonadati</taxon>
        <taxon>Pseudomonadota</taxon>
        <taxon>Alphaproteobacteria</taxon>
        <taxon>Acetobacterales</taxon>
        <taxon>Roseomonadaceae</taxon>
        <taxon>Roseococcus</taxon>
    </lineage>
</organism>
<feature type="signal peptide" evidence="1">
    <location>
        <begin position="1"/>
        <end position="28"/>
    </location>
</feature>
<keyword evidence="1" id="KW-0732">Signal</keyword>
<gene>
    <name evidence="2" type="ORF">KHU32_18930</name>
</gene>
<accession>A0ABS5QHR1</accession>
<keyword evidence="3" id="KW-1185">Reference proteome</keyword>
<name>A0ABS5QHR1_9PROT</name>
<dbReference type="PANTHER" id="PTHR43737:SF1">
    <property type="entry name" value="DUF1501 DOMAIN-CONTAINING PROTEIN"/>
    <property type="match status" value="1"/>
</dbReference>
<evidence type="ECO:0000313" key="2">
    <source>
        <dbReference type="EMBL" id="MBS7813028.1"/>
    </source>
</evidence>